<evidence type="ECO:0000256" key="1">
    <source>
        <dbReference type="ARBA" id="ARBA00004651"/>
    </source>
</evidence>
<dbReference type="GO" id="GO:0005886">
    <property type="term" value="C:plasma membrane"/>
    <property type="evidence" value="ECO:0007669"/>
    <property type="project" value="UniProtKB-SubCell"/>
</dbReference>
<gene>
    <name evidence="8" type="ORF">D9X91_01855</name>
</gene>
<dbReference type="InterPro" id="IPR001279">
    <property type="entry name" value="Metallo-B-lactamas"/>
</dbReference>
<dbReference type="InterPro" id="IPR025405">
    <property type="entry name" value="DUF4131"/>
</dbReference>
<dbReference type="SMART" id="SM00849">
    <property type="entry name" value="Lactamase_B"/>
    <property type="match status" value="1"/>
</dbReference>
<reference evidence="8 9" key="1">
    <citation type="submission" date="2018-10" db="EMBL/GenBank/DDBJ databases">
        <title>Falsibacillus sp. genome draft.</title>
        <authorList>
            <person name="Shi S."/>
        </authorList>
    </citation>
    <scope>NUCLEOTIDE SEQUENCE [LARGE SCALE GENOMIC DNA]</scope>
    <source>
        <strain evidence="8 9">GY 10110</strain>
    </source>
</reference>
<feature type="transmembrane region" description="Helical" evidence="6">
    <location>
        <begin position="355"/>
        <end position="378"/>
    </location>
</feature>
<evidence type="ECO:0000313" key="8">
    <source>
        <dbReference type="EMBL" id="RLQ98158.1"/>
    </source>
</evidence>
<dbReference type="Pfam" id="PF00753">
    <property type="entry name" value="Lactamase_B"/>
    <property type="match status" value="1"/>
</dbReference>
<protein>
    <submittedName>
        <fullName evidence="8">DNA internalization-related competence protein ComEC/Rec2</fullName>
    </submittedName>
</protein>
<keyword evidence="9" id="KW-1185">Reference proteome</keyword>
<dbReference type="InterPro" id="IPR004797">
    <property type="entry name" value="Competence_ComEC/Rec2"/>
</dbReference>
<feature type="transmembrane region" description="Helical" evidence="6">
    <location>
        <begin position="325"/>
        <end position="343"/>
    </location>
</feature>
<name>A0A3L7K559_9BACI</name>
<organism evidence="8 9">
    <name type="scientific">Falsibacillus albus</name>
    <dbReference type="NCBI Taxonomy" id="2478915"/>
    <lineage>
        <taxon>Bacteria</taxon>
        <taxon>Bacillati</taxon>
        <taxon>Bacillota</taxon>
        <taxon>Bacilli</taxon>
        <taxon>Bacillales</taxon>
        <taxon>Bacillaceae</taxon>
        <taxon>Falsibacillus</taxon>
    </lineage>
</organism>
<dbReference type="NCBIfam" id="TIGR00360">
    <property type="entry name" value="ComEC_N-term"/>
    <property type="match status" value="1"/>
</dbReference>
<feature type="transmembrane region" description="Helical" evidence="6">
    <location>
        <begin position="44"/>
        <end position="64"/>
    </location>
</feature>
<dbReference type="InterPro" id="IPR004477">
    <property type="entry name" value="ComEC_N"/>
</dbReference>
<keyword evidence="3 6" id="KW-0812">Transmembrane</keyword>
<feature type="transmembrane region" description="Helical" evidence="6">
    <location>
        <begin position="390"/>
        <end position="412"/>
    </location>
</feature>
<comment type="caution">
    <text evidence="8">The sequence shown here is derived from an EMBL/GenBank/DDBJ whole genome shotgun (WGS) entry which is preliminary data.</text>
</comment>
<dbReference type="GO" id="GO:0030420">
    <property type="term" value="P:establishment of competence for transformation"/>
    <property type="evidence" value="ECO:0007669"/>
    <property type="project" value="InterPro"/>
</dbReference>
<dbReference type="Gene3D" id="3.60.15.10">
    <property type="entry name" value="Ribonuclease Z/Hydroxyacylglutathione hydrolase-like"/>
    <property type="match status" value="1"/>
</dbReference>
<dbReference type="NCBIfam" id="TIGR00361">
    <property type="entry name" value="ComEC_Rec2"/>
    <property type="match status" value="1"/>
</dbReference>
<dbReference type="CDD" id="cd07731">
    <property type="entry name" value="ComA-like_MBL-fold"/>
    <property type="match status" value="1"/>
</dbReference>
<evidence type="ECO:0000313" key="9">
    <source>
        <dbReference type="Proteomes" id="UP000276770"/>
    </source>
</evidence>
<evidence type="ECO:0000256" key="5">
    <source>
        <dbReference type="ARBA" id="ARBA00023136"/>
    </source>
</evidence>
<feature type="transmembrane region" description="Helical" evidence="6">
    <location>
        <begin position="453"/>
        <end position="470"/>
    </location>
</feature>
<keyword evidence="5 6" id="KW-0472">Membrane</keyword>
<feature type="transmembrane region" description="Helical" evidence="6">
    <location>
        <begin position="264"/>
        <end position="281"/>
    </location>
</feature>
<evidence type="ECO:0000256" key="2">
    <source>
        <dbReference type="ARBA" id="ARBA00022475"/>
    </source>
</evidence>
<feature type="domain" description="Metallo-beta-lactamase" evidence="7">
    <location>
        <begin position="509"/>
        <end position="718"/>
    </location>
</feature>
<evidence type="ECO:0000259" key="7">
    <source>
        <dbReference type="SMART" id="SM00849"/>
    </source>
</evidence>
<dbReference type="SUPFAM" id="SSF56281">
    <property type="entry name" value="Metallo-hydrolase/oxidoreductase"/>
    <property type="match status" value="1"/>
</dbReference>
<keyword evidence="4 6" id="KW-1133">Transmembrane helix</keyword>
<evidence type="ECO:0000256" key="6">
    <source>
        <dbReference type="SAM" id="Phobius"/>
    </source>
</evidence>
<dbReference type="EMBL" id="RCVZ01000001">
    <property type="protein sequence ID" value="RLQ98158.1"/>
    <property type="molecule type" value="Genomic_DNA"/>
</dbReference>
<dbReference type="InterPro" id="IPR035681">
    <property type="entry name" value="ComA-like_MBL"/>
</dbReference>
<dbReference type="PANTHER" id="PTHR30619">
    <property type="entry name" value="DNA INTERNALIZATION/COMPETENCE PROTEIN COMEC/REC2"/>
    <property type="match status" value="1"/>
</dbReference>
<evidence type="ECO:0000256" key="4">
    <source>
        <dbReference type="ARBA" id="ARBA00022989"/>
    </source>
</evidence>
<accession>A0A3L7K559</accession>
<dbReference type="PANTHER" id="PTHR30619:SF1">
    <property type="entry name" value="RECOMBINATION PROTEIN 2"/>
    <property type="match status" value="1"/>
</dbReference>
<comment type="subcellular location">
    <subcellularLocation>
        <location evidence="1">Cell membrane</location>
        <topology evidence="1">Multi-pass membrane protein</topology>
    </subcellularLocation>
</comment>
<dbReference type="InterPro" id="IPR052159">
    <property type="entry name" value="Competence_DNA_uptake"/>
</dbReference>
<sequence length="765" mass="86377">MLKGFWFVCFLACAAGVMLSIELKWAGGLAVICLIVFLRKNRRPFLLIIPPLIFTSFYFVGLNAKNGNRTIYQESEQTLTIHLSSPPVIDGNRLTAIITANGGEKLLLRYTIPSLKEKQELLRHFLPSHNYVMVGQLVLPSENRNFNTFNYRDYLNARHIHWIFQPEMIDLHHSSKRSISFSGILLTWRIRLLKHIDHDFKENTAYYLKALLLGDKNDFPEEVYDAFRTLGIVHLLAISGLHAGVIATGCFAIFMRLGMTKERAILLLSLFLPIYAFLAGGNPPVMRAVFMIFLIMASRFLPGKYAMVDTVSLSAVFFILNDPYIILNTGFQLSYAVCFSLAFSQKIFSRSNHLISKLLHISFVCQIVTFPFLMYQFYQVSLLGFIVNAVYVPYFSFLVLPVCFLDFFLSYLSPRLQPSIDQSLSWILTIVEHTALFLEKIPHAALVTGRPGRYALILMFVLMVLGFKFLESGGSYKKYLVSAVFVMAAAIGVKGLSPHGSVTFIDIGQGDSILIQLPFQQGTYLIDTGGEMEFPVEEWERRSKHFSIGKDILLPTLKSKGITRINKLILTHSDMDHIGTVFDMMGEIIIDEIIISPNSDTKPLMRDIVHKAIQIGIPVVEAETAKKWQVGDCSFMLIPPPDKVYEGNNDSLVLLADMGGLKWIFTGDLEERGEKELLARYRIDADVLKVGHHGSETSTSDDFLDGISPKIAVISVGKNNRYGHPDPSIIQKLEERHIKIYRTDQMGAIEYVFKKNKGTFATVFP</sequence>
<proteinExistence type="predicted"/>
<dbReference type="Pfam" id="PF03772">
    <property type="entry name" value="Competence"/>
    <property type="match status" value="1"/>
</dbReference>
<dbReference type="AlphaFoldDB" id="A0A3L7K559"/>
<dbReference type="Pfam" id="PF13567">
    <property type="entry name" value="DUF4131"/>
    <property type="match status" value="1"/>
</dbReference>
<dbReference type="InterPro" id="IPR036866">
    <property type="entry name" value="RibonucZ/Hydroxyglut_hydro"/>
</dbReference>
<dbReference type="Proteomes" id="UP000276770">
    <property type="component" value="Unassembled WGS sequence"/>
</dbReference>
<feature type="transmembrane region" description="Helical" evidence="6">
    <location>
        <begin position="235"/>
        <end position="258"/>
    </location>
</feature>
<evidence type="ECO:0000256" key="3">
    <source>
        <dbReference type="ARBA" id="ARBA00022692"/>
    </source>
</evidence>
<keyword evidence="2" id="KW-1003">Cell membrane</keyword>